<name>A0A8R1UCL8_PRIPA</name>
<accession>A0A8R1UCL8</accession>
<dbReference type="Proteomes" id="UP000005239">
    <property type="component" value="Unassembled WGS sequence"/>
</dbReference>
<keyword evidence="1" id="KW-0175">Coiled coil</keyword>
<feature type="region of interest" description="Disordered" evidence="2">
    <location>
        <begin position="20"/>
        <end position="50"/>
    </location>
</feature>
<proteinExistence type="predicted"/>
<feature type="coiled-coil region" evidence="1">
    <location>
        <begin position="84"/>
        <end position="156"/>
    </location>
</feature>
<dbReference type="AlphaFoldDB" id="A0A8R1UCL8"/>
<keyword evidence="4" id="KW-1185">Reference proteome</keyword>
<reference evidence="4" key="1">
    <citation type="journal article" date="2008" name="Nat. Genet.">
        <title>The Pristionchus pacificus genome provides a unique perspective on nematode lifestyle and parasitism.</title>
        <authorList>
            <person name="Dieterich C."/>
            <person name="Clifton S.W."/>
            <person name="Schuster L.N."/>
            <person name="Chinwalla A."/>
            <person name="Delehaunty K."/>
            <person name="Dinkelacker I."/>
            <person name="Fulton L."/>
            <person name="Fulton R."/>
            <person name="Godfrey J."/>
            <person name="Minx P."/>
            <person name="Mitreva M."/>
            <person name="Roeseler W."/>
            <person name="Tian H."/>
            <person name="Witte H."/>
            <person name="Yang S.P."/>
            <person name="Wilson R.K."/>
            <person name="Sommer R.J."/>
        </authorList>
    </citation>
    <scope>NUCLEOTIDE SEQUENCE [LARGE SCALE GENOMIC DNA]</scope>
    <source>
        <strain evidence="4">PS312</strain>
    </source>
</reference>
<sequence>MVLRISFNDDAMVRFLHDEPEHEPLADQSQKIKSILKPSPSSKKELGSSPDSEFRTITFNVGNRYHGFESTEFRDYPHFSFTNRHDLKEEVHRLREIVKEWKDDAQMGIMEKEHLQIHTVIRKRFRKAIKDQKAQIEKQMEKLRQVEEKKKRKKRKRKAKLHAKEYLEEVEQEQIAPPSESTTSTIGSSRLEQLLKSVDAVVNI</sequence>
<feature type="compositionally biased region" description="Low complexity" evidence="2">
    <location>
        <begin position="28"/>
        <end position="41"/>
    </location>
</feature>
<reference evidence="3" key="2">
    <citation type="submission" date="2022-06" db="UniProtKB">
        <authorList>
            <consortium name="EnsemblMetazoa"/>
        </authorList>
    </citation>
    <scope>IDENTIFICATION</scope>
    <source>
        <strain evidence="3">PS312</strain>
    </source>
</reference>
<organism evidence="3 4">
    <name type="scientific">Pristionchus pacificus</name>
    <name type="common">Parasitic nematode worm</name>
    <dbReference type="NCBI Taxonomy" id="54126"/>
    <lineage>
        <taxon>Eukaryota</taxon>
        <taxon>Metazoa</taxon>
        <taxon>Ecdysozoa</taxon>
        <taxon>Nematoda</taxon>
        <taxon>Chromadorea</taxon>
        <taxon>Rhabditida</taxon>
        <taxon>Rhabditina</taxon>
        <taxon>Diplogasteromorpha</taxon>
        <taxon>Diplogasteroidea</taxon>
        <taxon>Neodiplogasteridae</taxon>
        <taxon>Pristionchus</taxon>
    </lineage>
</organism>
<gene>
    <name evidence="3" type="primary">WBGene00109499</name>
</gene>
<evidence type="ECO:0000313" key="4">
    <source>
        <dbReference type="Proteomes" id="UP000005239"/>
    </source>
</evidence>
<feature type="region of interest" description="Disordered" evidence="2">
    <location>
        <begin position="169"/>
        <end position="189"/>
    </location>
</feature>
<evidence type="ECO:0000256" key="2">
    <source>
        <dbReference type="SAM" id="MobiDB-lite"/>
    </source>
</evidence>
<evidence type="ECO:0000256" key="1">
    <source>
        <dbReference type="SAM" id="Coils"/>
    </source>
</evidence>
<feature type="compositionally biased region" description="Polar residues" evidence="2">
    <location>
        <begin position="179"/>
        <end position="189"/>
    </location>
</feature>
<evidence type="ECO:0000313" key="3">
    <source>
        <dbReference type="EnsemblMetazoa" id="PPA19945.1"/>
    </source>
</evidence>
<dbReference type="EnsemblMetazoa" id="PPA19945.1">
    <property type="protein sequence ID" value="PPA19945.1"/>
    <property type="gene ID" value="WBGene00109499"/>
</dbReference>
<protein>
    <submittedName>
        <fullName evidence="3">Uncharacterized protein</fullName>
    </submittedName>
</protein>